<proteinExistence type="inferred from homology"/>
<dbReference type="Pfam" id="PF00216">
    <property type="entry name" value="Bac_DNA_binding"/>
    <property type="match status" value="1"/>
</dbReference>
<dbReference type="InterPro" id="IPR010992">
    <property type="entry name" value="IHF-like_DNA-bd_dom_sf"/>
</dbReference>
<keyword evidence="2" id="KW-0238">DNA-binding</keyword>
<evidence type="ECO:0000313" key="5">
    <source>
        <dbReference type="EMBL" id="KKW32303.1"/>
    </source>
</evidence>
<protein>
    <recommendedName>
        <fullName evidence="7">DNA-binding protein HU</fullName>
    </recommendedName>
</protein>
<dbReference type="PANTHER" id="PTHR33175:SF3">
    <property type="entry name" value="DNA-BINDING PROTEIN HU-BETA"/>
    <property type="match status" value="1"/>
</dbReference>
<dbReference type="GO" id="GO:0030261">
    <property type="term" value="P:chromosome condensation"/>
    <property type="evidence" value="ECO:0007669"/>
    <property type="project" value="UniProtKB-KW"/>
</dbReference>
<keyword evidence="1" id="KW-0226">DNA condensation</keyword>
<dbReference type="PRINTS" id="PR01727">
    <property type="entry name" value="DNABINDINGHU"/>
</dbReference>
<accession>A0A0G1XLZ2</accession>
<sequence length="107" mass="11016">MNKAELASRLAEKLSVSKKVGEDFIAEFEEIVTNELKAGGEVTIAGFGTFSARVRAGRLGVNPQKPTEKIQIPSVTVPKFKAGKALKDALKGKGGGSAPPPAPAAAA</sequence>
<dbReference type="GO" id="GO:0005829">
    <property type="term" value="C:cytosol"/>
    <property type="evidence" value="ECO:0007669"/>
    <property type="project" value="TreeGrafter"/>
</dbReference>
<dbReference type="CDD" id="cd13831">
    <property type="entry name" value="HU"/>
    <property type="match status" value="1"/>
</dbReference>
<evidence type="ECO:0008006" key="7">
    <source>
        <dbReference type="Google" id="ProtNLM"/>
    </source>
</evidence>
<evidence type="ECO:0000256" key="1">
    <source>
        <dbReference type="ARBA" id="ARBA00023067"/>
    </source>
</evidence>
<dbReference type="AlphaFoldDB" id="A0A0G1XLZ2"/>
<dbReference type="SMART" id="SM00411">
    <property type="entry name" value="BHL"/>
    <property type="match status" value="1"/>
</dbReference>
<comment type="caution">
    <text evidence="5">The sequence shown here is derived from an EMBL/GenBank/DDBJ whole genome shotgun (WGS) entry which is preliminary data.</text>
</comment>
<feature type="region of interest" description="Disordered" evidence="4">
    <location>
        <begin position="88"/>
        <end position="107"/>
    </location>
</feature>
<dbReference type="Proteomes" id="UP000034711">
    <property type="component" value="Unassembled WGS sequence"/>
</dbReference>
<feature type="compositionally biased region" description="Pro residues" evidence="4">
    <location>
        <begin position="98"/>
        <end position="107"/>
    </location>
</feature>
<evidence type="ECO:0000313" key="6">
    <source>
        <dbReference type="Proteomes" id="UP000034711"/>
    </source>
</evidence>
<dbReference type="InterPro" id="IPR000119">
    <property type="entry name" value="Hist_DNA-bd"/>
</dbReference>
<dbReference type="GO" id="GO:0030527">
    <property type="term" value="F:structural constituent of chromatin"/>
    <property type="evidence" value="ECO:0007669"/>
    <property type="project" value="InterPro"/>
</dbReference>
<dbReference type="PANTHER" id="PTHR33175">
    <property type="entry name" value="DNA-BINDING PROTEIN HU"/>
    <property type="match status" value="1"/>
</dbReference>
<name>A0A0G1XLZ2_9BACT</name>
<dbReference type="GO" id="GO:0003677">
    <property type="term" value="F:DNA binding"/>
    <property type="evidence" value="ECO:0007669"/>
    <property type="project" value="UniProtKB-KW"/>
</dbReference>
<dbReference type="EMBL" id="LCRI01000028">
    <property type="protein sequence ID" value="KKW32303.1"/>
    <property type="molecule type" value="Genomic_DNA"/>
</dbReference>
<dbReference type="SUPFAM" id="SSF47729">
    <property type="entry name" value="IHF-like DNA-binding proteins"/>
    <property type="match status" value="1"/>
</dbReference>
<dbReference type="Gene3D" id="4.10.520.10">
    <property type="entry name" value="IHF-like DNA-binding proteins"/>
    <property type="match status" value="1"/>
</dbReference>
<evidence type="ECO:0000256" key="4">
    <source>
        <dbReference type="SAM" id="MobiDB-lite"/>
    </source>
</evidence>
<organism evidence="5 6">
    <name type="scientific">Candidatus Uhrbacteria bacterium GW2011_GWA2_53_10</name>
    <dbReference type="NCBI Taxonomy" id="1618980"/>
    <lineage>
        <taxon>Bacteria</taxon>
        <taxon>Candidatus Uhriibacteriota</taxon>
    </lineage>
</organism>
<gene>
    <name evidence="5" type="ORF">UY77_C0028G0001</name>
</gene>
<evidence type="ECO:0000256" key="2">
    <source>
        <dbReference type="ARBA" id="ARBA00023125"/>
    </source>
</evidence>
<comment type="similarity">
    <text evidence="3">Belongs to the bacterial histone-like protein family.</text>
</comment>
<evidence type="ECO:0000256" key="3">
    <source>
        <dbReference type="RuleBase" id="RU003939"/>
    </source>
</evidence>
<reference evidence="5 6" key="1">
    <citation type="journal article" date="2015" name="Nature">
        <title>rRNA introns, odd ribosomes, and small enigmatic genomes across a large radiation of phyla.</title>
        <authorList>
            <person name="Brown C.T."/>
            <person name="Hug L.A."/>
            <person name="Thomas B.C."/>
            <person name="Sharon I."/>
            <person name="Castelle C.J."/>
            <person name="Singh A."/>
            <person name="Wilkins M.J."/>
            <person name="Williams K.H."/>
            <person name="Banfield J.F."/>
        </authorList>
    </citation>
    <scope>NUCLEOTIDE SEQUENCE [LARGE SCALE GENOMIC DNA]</scope>
</reference>